<dbReference type="EMBL" id="FOVN01000001">
    <property type="protein sequence ID" value="SFN38519.1"/>
    <property type="molecule type" value="Genomic_DNA"/>
</dbReference>
<name>A0A1I4YLS1_9FLAO</name>
<evidence type="ECO:0000313" key="1">
    <source>
        <dbReference type="EMBL" id="SFN38519.1"/>
    </source>
</evidence>
<dbReference type="Proteomes" id="UP000198705">
    <property type="component" value="Unassembled WGS sequence"/>
</dbReference>
<reference evidence="2" key="1">
    <citation type="submission" date="2016-10" db="EMBL/GenBank/DDBJ databases">
        <authorList>
            <person name="Varghese N."/>
            <person name="Submissions S."/>
        </authorList>
    </citation>
    <scope>NUCLEOTIDE SEQUENCE [LARGE SCALE GENOMIC DNA]</scope>
    <source>
        <strain evidence="2">DSM 23925</strain>
    </source>
</reference>
<evidence type="ECO:0000313" key="2">
    <source>
        <dbReference type="Proteomes" id="UP000198705"/>
    </source>
</evidence>
<gene>
    <name evidence="1" type="ORF">SAMN04487989_10181</name>
</gene>
<dbReference type="RefSeq" id="WP_092205683.1">
    <property type="nucleotide sequence ID" value="NZ_FOVN01000001.1"/>
</dbReference>
<protein>
    <submittedName>
        <fullName evidence="1">Uncharacterized protein</fullName>
    </submittedName>
</protein>
<accession>A0A1I4YLS1</accession>
<proteinExistence type="predicted"/>
<dbReference type="AlphaFoldDB" id="A0A1I4YLS1"/>
<keyword evidence="2" id="KW-1185">Reference proteome</keyword>
<sequence length="111" mass="13199">MKAMLKEVLNRIIRIEETQLKLLSLLQDKTIDVQAPIFNDLPNQGKSQKELKKLAEKEKSKRFEEEFLLYFLNKEEIKWKFNLVATPKSNRVLEYLKTMDPTVFDGLKRNK</sequence>
<organism evidence="1 2">
    <name type="scientific">Bizionia echini</name>
    <dbReference type="NCBI Taxonomy" id="649333"/>
    <lineage>
        <taxon>Bacteria</taxon>
        <taxon>Pseudomonadati</taxon>
        <taxon>Bacteroidota</taxon>
        <taxon>Flavobacteriia</taxon>
        <taxon>Flavobacteriales</taxon>
        <taxon>Flavobacteriaceae</taxon>
        <taxon>Bizionia</taxon>
    </lineage>
</organism>